<gene>
    <name evidence="9" type="ORF">BJN34_31135</name>
</gene>
<dbReference type="CDD" id="cd07133">
    <property type="entry name" value="ALDH_CALDH_CalB"/>
    <property type="match status" value="1"/>
</dbReference>
<protein>
    <recommendedName>
        <fullName evidence="4">Aldehyde dehydrogenase</fullName>
    </recommendedName>
</protein>
<feature type="active site" evidence="5">
    <location>
        <position position="257"/>
    </location>
</feature>
<evidence type="ECO:0000256" key="1">
    <source>
        <dbReference type="ARBA" id="ARBA00009986"/>
    </source>
</evidence>
<dbReference type="Gene3D" id="3.40.309.10">
    <property type="entry name" value="Aldehyde Dehydrogenase, Chain A, domain 2"/>
    <property type="match status" value="1"/>
</dbReference>
<dbReference type="InterPro" id="IPR015590">
    <property type="entry name" value="Aldehyde_DH_dom"/>
</dbReference>
<evidence type="ECO:0000256" key="4">
    <source>
        <dbReference type="PIRNR" id="PIRNR036492"/>
    </source>
</evidence>
<dbReference type="RefSeq" id="WP_078200601.1">
    <property type="nucleotide sequence ID" value="NZ_CP017758.1"/>
</dbReference>
<evidence type="ECO:0000313" key="10">
    <source>
        <dbReference type="Proteomes" id="UP000189627"/>
    </source>
</evidence>
<evidence type="ECO:0000313" key="9">
    <source>
        <dbReference type="EMBL" id="AQV98329.1"/>
    </source>
</evidence>
<dbReference type="PANTHER" id="PTHR43570">
    <property type="entry name" value="ALDEHYDE DEHYDROGENASE"/>
    <property type="match status" value="1"/>
</dbReference>
<dbReference type="Pfam" id="PF00171">
    <property type="entry name" value="Aldedh"/>
    <property type="match status" value="1"/>
</dbReference>
<dbReference type="InterPro" id="IPR016163">
    <property type="entry name" value="Ald_DH_C"/>
</dbReference>
<dbReference type="AlphaFoldDB" id="A0A1U9V0I8"/>
<keyword evidence="2 4" id="KW-0560">Oxidoreductase</keyword>
<dbReference type="Proteomes" id="UP000189627">
    <property type="component" value="Chromosome 2"/>
</dbReference>
<accession>A0A1U9V0I8</accession>
<evidence type="ECO:0000256" key="3">
    <source>
        <dbReference type="ARBA" id="ARBA00023027"/>
    </source>
</evidence>
<evidence type="ECO:0000256" key="6">
    <source>
        <dbReference type="PROSITE-ProRule" id="PRU10007"/>
    </source>
</evidence>
<dbReference type="EMBL" id="CP017758">
    <property type="protein sequence ID" value="AQV98329.1"/>
    <property type="molecule type" value="Genomic_DNA"/>
</dbReference>
<reference evidence="10" key="1">
    <citation type="submission" date="2017-02" db="EMBL/GenBank/DDBJ databases">
        <title>Complete genome sequence of Cupriavidus necator strain NH9, a 3-chlorobenzoate degrader.</title>
        <authorList>
            <person name="Moriuchi R."/>
            <person name="Dohra H."/>
            <person name="Ogawa N."/>
        </authorList>
    </citation>
    <scope>NUCLEOTIDE SEQUENCE [LARGE SCALE GENOMIC DNA]</scope>
    <source>
        <strain evidence="10">NH9</strain>
    </source>
</reference>
<dbReference type="Gene3D" id="3.40.605.10">
    <property type="entry name" value="Aldehyde Dehydrogenase, Chain A, domain 1"/>
    <property type="match status" value="1"/>
</dbReference>
<feature type="active site" evidence="5 6">
    <location>
        <position position="223"/>
    </location>
</feature>
<dbReference type="GO" id="GO:0005737">
    <property type="term" value="C:cytoplasm"/>
    <property type="evidence" value="ECO:0007669"/>
    <property type="project" value="TreeGrafter"/>
</dbReference>
<feature type="domain" description="Aldehyde dehydrogenase" evidence="8">
    <location>
        <begin position="14"/>
        <end position="447"/>
    </location>
</feature>
<evidence type="ECO:0000259" key="8">
    <source>
        <dbReference type="Pfam" id="PF00171"/>
    </source>
</evidence>
<name>A0A1U9V0I8_CUPNE</name>
<dbReference type="OrthoDB" id="6187633at2"/>
<comment type="similarity">
    <text evidence="1 4 7">Belongs to the aldehyde dehydrogenase family.</text>
</comment>
<dbReference type="InterPro" id="IPR029510">
    <property type="entry name" value="Ald_DH_CS_GLU"/>
</dbReference>
<dbReference type="GO" id="GO:0006081">
    <property type="term" value="P:aldehyde metabolic process"/>
    <property type="evidence" value="ECO:0007669"/>
    <property type="project" value="InterPro"/>
</dbReference>
<organism evidence="9 10">
    <name type="scientific">Cupriavidus necator</name>
    <name type="common">Alcaligenes eutrophus</name>
    <name type="synonym">Ralstonia eutropha</name>
    <dbReference type="NCBI Taxonomy" id="106590"/>
    <lineage>
        <taxon>Bacteria</taxon>
        <taxon>Pseudomonadati</taxon>
        <taxon>Pseudomonadota</taxon>
        <taxon>Betaproteobacteria</taxon>
        <taxon>Burkholderiales</taxon>
        <taxon>Burkholderiaceae</taxon>
        <taxon>Cupriavidus</taxon>
    </lineage>
</organism>
<dbReference type="PANTHER" id="PTHR43570:SF20">
    <property type="entry name" value="ALDEHYDE DEHYDROGENASE ALDX-RELATED"/>
    <property type="match status" value="1"/>
</dbReference>
<keyword evidence="3" id="KW-0520">NAD</keyword>
<proteinExistence type="inferred from homology"/>
<evidence type="ECO:0000256" key="7">
    <source>
        <dbReference type="RuleBase" id="RU003345"/>
    </source>
</evidence>
<dbReference type="InterPro" id="IPR016161">
    <property type="entry name" value="Ald_DH/histidinol_DH"/>
</dbReference>
<evidence type="ECO:0000256" key="2">
    <source>
        <dbReference type="ARBA" id="ARBA00023002"/>
    </source>
</evidence>
<dbReference type="SUPFAM" id="SSF53720">
    <property type="entry name" value="ALDH-like"/>
    <property type="match status" value="1"/>
</dbReference>
<evidence type="ECO:0000256" key="5">
    <source>
        <dbReference type="PIRSR" id="PIRSR036492-1"/>
    </source>
</evidence>
<dbReference type="PIRSF" id="PIRSF036492">
    <property type="entry name" value="ALDH"/>
    <property type="match status" value="1"/>
</dbReference>
<sequence length="480" mass="50675">MPSQYPEPGTITTASLALTAQREAFVAAGPVDVATRKARLQRVIDMLVSHSDALCQAMDEDFGGRPAVFSLSNDILGSLGSLKHARDHLESWLGDQPRASVAPFDSFGATAWVRYQPKGVVGIIGTWNAPVFTLFSPLACVLAAGNRAVLKPSEITPRTAAAVARAVAEYFTPDELAVVTGGPEVAAGFSALPWDHLVFTGSTAVGKEVMKAAAANLVPVTLELGGKSPVLVGRSASVANAAERIVVGKSLNGGQLCVAPDVVWLPHERLEDFLAEARAVWQGLFPTEAGNGDVVAVVNQRHLERIEGYLADAAARGVRIEPLGAGTQASAGERRLPLRVAVNPPPESAIAQHEIFGPAMVVRTYGEIAEAVAAINAGERPLALYYFGADAAEQDWVLGHTLSGGVSINDVAMHPALHDAPFGGVGASGMGHYHGREGFLSFSHERAVYKAGDHDPRREWGMLPPYQPQFVEMVRGAVTP</sequence>
<dbReference type="InterPro" id="IPR012394">
    <property type="entry name" value="Aldehyde_DH_NAD(P)"/>
</dbReference>
<dbReference type="InterPro" id="IPR016162">
    <property type="entry name" value="Ald_DH_N"/>
</dbReference>
<dbReference type="PROSITE" id="PS00687">
    <property type="entry name" value="ALDEHYDE_DEHYDR_GLU"/>
    <property type="match status" value="1"/>
</dbReference>
<dbReference type="GO" id="GO:0004029">
    <property type="term" value="F:aldehyde dehydrogenase (NAD+) activity"/>
    <property type="evidence" value="ECO:0007669"/>
    <property type="project" value="TreeGrafter"/>
</dbReference>
<dbReference type="KEGG" id="cuh:BJN34_31135"/>